<dbReference type="STRING" id="905079.L1I976"/>
<dbReference type="PaxDb" id="55529-EKX32786"/>
<feature type="non-terminal residue" evidence="1">
    <location>
        <position position="626"/>
    </location>
</feature>
<gene>
    <name evidence="1" type="ORF">GUITHDRAFT_148383</name>
</gene>
<evidence type="ECO:0000313" key="2">
    <source>
        <dbReference type="EnsemblProtists" id="EKX32786"/>
    </source>
</evidence>
<accession>L1I976</accession>
<dbReference type="OMA" id="PKCERTG"/>
<dbReference type="InterPro" id="IPR011990">
    <property type="entry name" value="TPR-like_helical_dom_sf"/>
</dbReference>
<dbReference type="PIRSF" id="PIRSF038922">
    <property type="entry name" value="SRP72"/>
    <property type="match status" value="1"/>
</dbReference>
<dbReference type="EnsemblProtists" id="EKX32786">
    <property type="protein sequence ID" value="EKX32786"/>
    <property type="gene ID" value="GUITHDRAFT_148383"/>
</dbReference>
<dbReference type="HOGENOM" id="CLU_013808_2_0_1"/>
<dbReference type="Proteomes" id="UP000011087">
    <property type="component" value="Unassembled WGS sequence"/>
</dbReference>
<dbReference type="InterPro" id="IPR026270">
    <property type="entry name" value="SRP72"/>
</dbReference>
<keyword evidence="3" id="KW-1185">Reference proteome</keyword>
<proteinExistence type="predicted"/>
<reference evidence="1 3" key="1">
    <citation type="journal article" date="2012" name="Nature">
        <title>Algal genomes reveal evolutionary mosaicism and the fate of nucleomorphs.</title>
        <authorList>
            <consortium name="DOE Joint Genome Institute"/>
            <person name="Curtis B.A."/>
            <person name="Tanifuji G."/>
            <person name="Burki F."/>
            <person name="Gruber A."/>
            <person name="Irimia M."/>
            <person name="Maruyama S."/>
            <person name="Arias M.C."/>
            <person name="Ball S.G."/>
            <person name="Gile G.H."/>
            <person name="Hirakawa Y."/>
            <person name="Hopkins J.F."/>
            <person name="Kuo A."/>
            <person name="Rensing S.A."/>
            <person name="Schmutz J."/>
            <person name="Symeonidi A."/>
            <person name="Elias M."/>
            <person name="Eveleigh R.J."/>
            <person name="Herman E.K."/>
            <person name="Klute M.J."/>
            <person name="Nakayama T."/>
            <person name="Obornik M."/>
            <person name="Reyes-Prieto A."/>
            <person name="Armbrust E.V."/>
            <person name="Aves S.J."/>
            <person name="Beiko R.G."/>
            <person name="Coutinho P."/>
            <person name="Dacks J.B."/>
            <person name="Durnford D.G."/>
            <person name="Fast N.M."/>
            <person name="Green B.R."/>
            <person name="Grisdale C.J."/>
            <person name="Hempel F."/>
            <person name="Henrissat B."/>
            <person name="Hoppner M.P."/>
            <person name="Ishida K."/>
            <person name="Kim E."/>
            <person name="Koreny L."/>
            <person name="Kroth P.G."/>
            <person name="Liu Y."/>
            <person name="Malik S.B."/>
            <person name="Maier U.G."/>
            <person name="McRose D."/>
            <person name="Mock T."/>
            <person name="Neilson J.A."/>
            <person name="Onodera N.T."/>
            <person name="Poole A.M."/>
            <person name="Pritham E.J."/>
            <person name="Richards T.A."/>
            <person name="Rocap G."/>
            <person name="Roy S.W."/>
            <person name="Sarai C."/>
            <person name="Schaack S."/>
            <person name="Shirato S."/>
            <person name="Slamovits C.H."/>
            <person name="Spencer D.F."/>
            <person name="Suzuki S."/>
            <person name="Worden A.Z."/>
            <person name="Zauner S."/>
            <person name="Barry K."/>
            <person name="Bell C."/>
            <person name="Bharti A.K."/>
            <person name="Crow J.A."/>
            <person name="Grimwood J."/>
            <person name="Kramer R."/>
            <person name="Lindquist E."/>
            <person name="Lucas S."/>
            <person name="Salamov A."/>
            <person name="McFadden G.I."/>
            <person name="Lane C.E."/>
            <person name="Keeling P.J."/>
            <person name="Gray M.W."/>
            <person name="Grigoriev I.V."/>
            <person name="Archibald J.M."/>
        </authorList>
    </citation>
    <scope>NUCLEOTIDE SEQUENCE</scope>
    <source>
        <strain evidence="1 3">CCMP2712</strain>
    </source>
</reference>
<evidence type="ECO:0000313" key="3">
    <source>
        <dbReference type="Proteomes" id="UP000011087"/>
    </source>
</evidence>
<organism evidence="1">
    <name type="scientific">Guillardia theta (strain CCMP2712)</name>
    <name type="common">Cryptophyte</name>
    <dbReference type="NCBI Taxonomy" id="905079"/>
    <lineage>
        <taxon>Eukaryota</taxon>
        <taxon>Cryptophyceae</taxon>
        <taxon>Pyrenomonadales</taxon>
        <taxon>Geminigeraceae</taxon>
        <taxon>Guillardia</taxon>
    </lineage>
</organism>
<protein>
    <submittedName>
        <fullName evidence="1 2">Uncharacterized protein</fullName>
    </submittedName>
</protein>
<dbReference type="GO" id="GO:0005786">
    <property type="term" value="C:signal recognition particle, endoplasmic reticulum targeting"/>
    <property type="evidence" value="ECO:0007669"/>
    <property type="project" value="TreeGrafter"/>
</dbReference>
<dbReference type="InterPro" id="IPR031545">
    <property type="entry name" value="SRP72_TPR-like"/>
</dbReference>
<dbReference type="Gene3D" id="1.25.40.10">
    <property type="entry name" value="Tetratricopeptide repeat domain"/>
    <property type="match status" value="3"/>
</dbReference>
<dbReference type="RefSeq" id="XP_005819766.1">
    <property type="nucleotide sequence ID" value="XM_005819709.1"/>
</dbReference>
<dbReference type="KEGG" id="gtt:GUITHDRAFT_148383"/>
<dbReference type="AlphaFoldDB" id="L1I976"/>
<name>L1I976_GUITC</name>
<dbReference type="Pfam" id="PF17004">
    <property type="entry name" value="SRP_TPR_like"/>
    <property type="match status" value="1"/>
</dbReference>
<dbReference type="OrthoDB" id="5421607at2759"/>
<dbReference type="GO" id="GO:0008312">
    <property type="term" value="F:7S RNA binding"/>
    <property type="evidence" value="ECO:0007669"/>
    <property type="project" value="TreeGrafter"/>
</dbReference>
<dbReference type="GO" id="GO:0043022">
    <property type="term" value="F:ribosome binding"/>
    <property type="evidence" value="ECO:0007669"/>
    <property type="project" value="TreeGrafter"/>
</dbReference>
<dbReference type="EMBL" id="JH993172">
    <property type="protein sequence ID" value="EKX32786.1"/>
    <property type="molecule type" value="Genomic_DNA"/>
</dbReference>
<reference evidence="2" key="3">
    <citation type="submission" date="2016-03" db="UniProtKB">
        <authorList>
            <consortium name="EnsemblProtists"/>
        </authorList>
    </citation>
    <scope>IDENTIFICATION</scope>
</reference>
<sequence length="626" mass="69034">MDRTSTIEFDAEIVLRRLGRGWILDAFETWLRTGKASHPVVQMEDLFAKLQELTEAGDPDYDSIISTADQILAKEAEDEDAIKCKFVALLNLKKFSQALDVVKDKPKACKALSFERAYALYRLNQHADALEALESSGTKSGEHVGMDLLRAQVLYRLGKYKESSEVYASVMDEETDPGELAVNRSAALCSAGDPTLGEQVLRGAATMLGDNADMSYNRACALIEKGDLTGALKALEDAESLYRKECEEQAVTEAELEDGLIVYNVQRGYVMQRMGQGEKAQGAYEEALKRKPTDQEVAAVASNNLFALRGKDTSLFDSAKKAKALNLDEQVEDKLTVQQRRVFALNRCLLNLYTNKTKECHQALSKLDKELEGSELPSLVRAALLAREKKMDECTALLQKHAEANPKTALLVKLTLAQLQLSQGDREGAIAALESVEGAYKQGGIVGSLVKLYEGVKDTAGAIKTLERAAESGGSSKEEKQNSRKFLLLSADMRSRSQDPVEAMKALEAVMLAGEKDPDTVARLVNLCAAIDLGKAEKYSEFLPAMDAASEIDVQELESFQRALPATRDADEMDVEATKAKMVALQEKRRQRRLMRRKKEKASVTLEDGRSVVVEAFHLPKKYAEL</sequence>
<reference evidence="3" key="2">
    <citation type="submission" date="2012-11" db="EMBL/GenBank/DDBJ databases">
        <authorList>
            <person name="Kuo A."/>
            <person name="Curtis B.A."/>
            <person name="Tanifuji G."/>
            <person name="Burki F."/>
            <person name="Gruber A."/>
            <person name="Irimia M."/>
            <person name="Maruyama S."/>
            <person name="Arias M.C."/>
            <person name="Ball S.G."/>
            <person name="Gile G.H."/>
            <person name="Hirakawa Y."/>
            <person name="Hopkins J.F."/>
            <person name="Rensing S.A."/>
            <person name="Schmutz J."/>
            <person name="Symeonidi A."/>
            <person name="Elias M."/>
            <person name="Eveleigh R.J."/>
            <person name="Herman E.K."/>
            <person name="Klute M.J."/>
            <person name="Nakayama T."/>
            <person name="Obornik M."/>
            <person name="Reyes-Prieto A."/>
            <person name="Armbrust E.V."/>
            <person name="Aves S.J."/>
            <person name="Beiko R.G."/>
            <person name="Coutinho P."/>
            <person name="Dacks J.B."/>
            <person name="Durnford D.G."/>
            <person name="Fast N.M."/>
            <person name="Green B.R."/>
            <person name="Grisdale C."/>
            <person name="Hempe F."/>
            <person name="Henrissat B."/>
            <person name="Hoppner M.P."/>
            <person name="Ishida K.-I."/>
            <person name="Kim E."/>
            <person name="Koreny L."/>
            <person name="Kroth P.G."/>
            <person name="Liu Y."/>
            <person name="Malik S.-B."/>
            <person name="Maier U.G."/>
            <person name="McRose D."/>
            <person name="Mock T."/>
            <person name="Neilson J.A."/>
            <person name="Onodera N.T."/>
            <person name="Poole A.M."/>
            <person name="Pritham E.J."/>
            <person name="Richards T.A."/>
            <person name="Rocap G."/>
            <person name="Roy S.W."/>
            <person name="Sarai C."/>
            <person name="Schaack S."/>
            <person name="Shirato S."/>
            <person name="Slamovits C.H."/>
            <person name="Spencer D.F."/>
            <person name="Suzuki S."/>
            <person name="Worden A.Z."/>
            <person name="Zauner S."/>
            <person name="Barry K."/>
            <person name="Bell C."/>
            <person name="Bharti A.K."/>
            <person name="Crow J.A."/>
            <person name="Grimwood J."/>
            <person name="Kramer R."/>
            <person name="Lindquist E."/>
            <person name="Lucas S."/>
            <person name="Salamov A."/>
            <person name="McFadden G.I."/>
            <person name="Lane C.E."/>
            <person name="Keeling P.J."/>
            <person name="Gray M.W."/>
            <person name="Grigoriev I.V."/>
            <person name="Archibald J.M."/>
        </authorList>
    </citation>
    <scope>NUCLEOTIDE SEQUENCE</scope>
    <source>
        <strain evidence="3">CCMP2712</strain>
    </source>
</reference>
<evidence type="ECO:0000313" key="1">
    <source>
        <dbReference type="EMBL" id="EKX32786.1"/>
    </source>
</evidence>
<dbReference type="PANTHER" id="PTHR14094:SF9">
    <property type="entry name" value="SIGNAL RECOGNITION PARTICLE SUBUNIT SRP72"/>
    <property type="match status" value="1"/>
</dbReference>
<dbReference type="eggNOG" id="KOG2376">
    <property type="taxonomic scope" value="Eukaryota"/>
</dbReference>
<dbReference type="GO" id="GO:0006614">
    <property type="term" value="P:SRP-dependent cotranslational protein targeting to membrane"/>
    <property type="evidence" value="ECO:0007669"/>
    <property type="project" value="InterPro"/>
</dbReference>
<dbReference type="GeneID" id="17289514"/>
<dbReference type="SUPFAM" id="SSF48452">
    <property type="entry name" value="TPR-like"/>
    <property type="match status" value="2"/>
</dbReference>
<dbReference type="PANTHER" id="PTHR14094">
    <property type="entry name" value="SIGNAL RECOGNITION PARTICLE 72"/>
    <property type="match status" value="1"/>
</dbReference>